<dbReference type="InterPro" id="IPR025836">
    <property type="entry name" value="Zn_knuckle_CX2CX4HX4C"/>
</dbReference>
<feature type="domain" description="Zinc knuckle CX2CX4HX4C" evidence="1">
    <location>
        <begin position="55"/>
        <end position="101"/>
    </location>
</feature>
<name>A0A834SNX2_9FABA</name>
<evidence type="ECO:0000313" key="3">
    <source>
        <dbReference type="Proteomes" id="UP000634136"/>
    </source>
</evidence>
<sequence>MAMIKKGWNAKDDFSIIEENMEEMGAKVGDVLVIENPIINGRLIRNFARARVMVDLLKPLVVGLWVSRPNLPSIWISMKFEKLSQFFFKCGILGHDSKSCKNREGARTKDGKPLYGAWVGVAPVRVWEDAVVKCKAGWNQVEEWRPKVERGPTSEREAHWDEGSKSNDWASNREGDFRNDFPDVYTERSMDWKFLWRLRKFSQKIGFTSMREGFTLVSLQWLWWLAGCSHLRAVIVLSRNCQGVGVALTVRALRELCRIYKPPVVFLMETKRSGEKMEEFRLRNRFQFDRTFYVDLEGESGGLALWWKEEKERRIVWDKLRAMGGNIQGSWFCLGDFIDVLYHSEKWGGRPKSTRKLRECFSEDFAEELKSKSEELIRCMEEVWDKEEKYWFQRSRRRQRNKILRIKSVDDQWILNEEGIAACFAQFYSDLFRFGGRTDLSKVLSYVNPVISQEENEALLKDISYLEVKEAAF</sequence>
<dbReference type="Pfam" id="PF14392">
    <property type="entry name" value="zf-CCHC_4"/>
    <property type="match status" value="1"/>
</dbReference>
<proteinExistence type="predicted"/>
<dbReference type="SUPFAM" id="SSF56219">
    <property type="entry name" value="DNase I-like"/>
    <property type="match status" value="1"/>
</dbReference>
<keyword evidence="3" id="KW-1185">Reference proteome</keyword>
<comment type="caution">
    <text evidence="2">The sequence shown here is derived from an EMBL/GenBank/DDBJ whole genome shotgun (WGS) entry which is preliminary data.</text>
</comment>
<reference evidence="2" key="1">
    <citation type="submission" date="2020-09" db="EMBL/GenBank/DDBJ databases">
        <title>Genome-Enabled Discovery of Anthraquinone Biosynthesis in Senna tora.</title>
        <authorList>
            <person name="Kang S.-H."/>
            <person name="Pandey R.P."/>
            <person name="Lee C.-M."/>
            <person name="Sim J.-S."/>
            <person name="Jeong J.-T."/>
            <person name="Choi B.-S."/>
            <person name="Jung M."/>
            <person name="Ginzburg D."/>
            <person name="Zhao K."/>
            <person name="Won S.Y."/>
            <person name="Oh T.-J."/>
            <person name="Yu Y."/>
            <person name="Kim N.-H."/>
            <person name="Lee O.R."/>
            <person name="Lee T.-H."/>
            <person name="Bashyal P."/>
            <person name="Kim T.-S."/>
            <person name="Lee W.-H."/>
            <person name="Kawkins C."/>
            <person name="Kim C.-K."/>
            <person name="Kim J.S."/>
            <person name="Ahn B.O."/>
            <person name="Rhee S.Y."/>
            <person name="Sohng J.K."/>
        </authorList>
    </citation>
    <scope>NUCLEOTIDE SEQUENCE</scope>
    <source>
        <tissue evidence="2">Leaf</tissue>
    </source>
</reference>
<organism evidence="2 3">
    <name type="scientific">Senna tora</name>
    <dbReference type="NCBI Taxonomy" id="362788"/>
    <lineage>
        <taxon>Eukaryota</taxon>
        <taxon>Viridiplantae</taxon>
        <taxon>Streptophyta</taxon>
        <taxon>Embryophyta</taxon>
        <taxon>Tracheophyta</taxon>
        <taxon>Spermatophyta</taxon>
        <taxon>Magnoliopsida</taxon>
        <taxon>eudicotyledons</taxon>
        <taxon>Gunneridae</taxon>
        <taxon>Pentapetalae</taxon>
        <taxon>rosids</taxon>
        <taxon>fabids</taxon>
        <taxon>Fabales</taxon>
        <taxon>Fabaceae</taxon>
        <taxon>Caesalpinioideae</taxon>
        <taxon>Cassia clade</taxon>
        <taxon>Senna</taxon>
    </lineage>
</organism>
<evidence type="ECO:0000313" key="2">
    <source>
        <dbReference type="EMBL" id="KAF7807955.1"/>
    </source>
</evidence>
<dbReference type="PANTHER" id="PTHR35218:SF9">
    <property type="entry name" value="ENDONUCLEASE_EXONUCLEASE_PHOSPHATASE DOMAIN-CONTAINING PROTEIN"/>
    <property type="match status" value="1"/>
</dbReference>
<protein>
    <submittedName>
        <fullName evidence="2">TMV resistance protein N-like</fullName>
    </submittedName>
</protein>
<dbReference type="InterPro" id="IPR036691">
    <property type="entry name" value="Endo/exonu/phosph_ase_sf"/>
</dbReference>
<dbReference type="OrthoDB" id="1001388at2759"/>
<dbReference type="EMBL" id="JAAIUW010000012">
    <property type="protein sequence ID" value="KAF7807955.1"/>
    <property type="molecule type" value="Genomic_DNA"/>
</dbReference>
<evidence type="ECO:0000259" key="1">
    <source>
        <dbReference type="Pfam" id="PF14392"/>
    </source>
</evidence>
<dbReference type="Proteomes" id="UP000634136">
    <property type="component" value="Unassembled WGS sequence"/>
</dbReference>
<accession>A0A834SNX2</accession>
<dbReference type="PANTHER" id="PTHR35218">
    <property type="entry name" value="RNASE H DOMAIN-CONTAINING PROTEIN"/>
    <property type="match status" value="1"/>
</dbReference>
<dbReference type="AlphaFoldDB" id="A0A834SNX2"/>
<gene>
    <name evidence="2" type="ORF">G2W53_040116</name>
</gene>